<name>A0A286SGG7_9BACT</name>
<dbReference type="InterPro" id="IPR004358">
    <property type="entry name" value="Sig_transdc_His_kin-like_C"/>
</dbReference>
<dbReference type="GO" id="GO:0000155">
    <property type="term" value="F:phosphorelay sensor kinase activity"/>
    <property type="evidence" value="ECO:0007669"/>
    <property type="project" value="InterPro"/>
</dbReference>
<dbReference type="InterPro" id="IPR036890">
    <property type="entry name" value="HATPase_C_sf"/>
</dbReference>
<dbReference type="SUPFAM" id="SSF55874">
    <property type="entry name" value="ATPase domain of HSP90 chaperone/DNA topoisomerase II/histidine kinase"/>
    <property type="match status" value="1"/>
</dbReference>
<dbReference type="PANTHER" id="PTHR43711:SF1">
    <property type="entry name" value="HISTIDINE KINASE 1"/>
    <property type="match status" value="1"/>
</dbReference>
<keyword evidence="6" id="KW-0902">Two-component regulatory system</keyword>
<gene>
    <name evidence="8" type="ORF">MEBOL_000046</name>
</gene>
<dbReference type="PRINTS" id="PR00344">
    <property type="entry name" value="BCTRLSENSOR"/>
</dbReference>
<evidence type="ECO:0000256" key="2">
    <source>
        <dbReference type="ARBA" id="ARBA00012438"/>
    </source>
</evidence>
<dbReference type="Pfam" id="PF02518">
    <property type="entry name" value="HATPase_c"/>
    <property type="match status" value="1"/>
</dbReference>
<dbReference type="PROSITE" id="PS50109">
    <property type="entry name" value="HIS_KIN"/>
    <property type="match status" value="1"/>
</dbReference>
<dbReference type="CDD" id="cd00082">
    <property type="entry name" value="HisKA"/>
    <property type="match status" value="1"/>
</dbReference>
<keyword evidence="3" id="KW-0597">Phosphoprotein</keyword>
<evidence type="ECO:0000256" key="4">
    <source>
        <dbReference type="ARBA" id="ARBA00022679"/>
    </source>
</evidence>
<dbReference type="Gene3D" id="3.30.565.10">
    <property type="entry name" value="Histidine kinase-like ATPase, C-terminal domain"/>
    <property type="match status" value="1"/>
</dbReference>
<keyword evidence="5 8" id="KW-0418">Kinase</keyword>
<dbReference type="KEGG" id="mbd:MEBOL_000046"/>
<dbReference type="InterPro" id="IPR003594">
    <property type="entry name" value="HATPase_dom"/>
</dbReference>
<dbReference type="AlphaFoldDB" id="A0A286SGG7"/>
<dbReference type="OrthoDB" id="5483109at2"/>
<evidence type="ECO:0000313" key="9">
    <source>
        <dbReference type="Proteomes" id="UP000217289"/>
    </source>
</evidence>
<keyword evidence="9" id="KW-1185">Reference proteome</keyword>
<organism evidence="8 9">
    <name type="scientific">Melittangium boletus DSM 14713</name>
    <dbReference type="NCBI Taxonomy" id="1294270"/>
    <lineage>
        <taxon>Bacteria</taxon>
        <taxon>Pseudomonadati</taxon>
        <taxon>Myxococcota</taxon>
        <taxon>Myxococcia</taxon>
        <taxon>Myxococcales</taxon>
        <taxon>Cystobacterineae</taxon>
        <taxon>Archangiaceae</taxon>
        <taxon>Melittangium</taxon>
    </lineage>
</organism>
<dbReference type="Pfam" id="PF00512">
    <property type="entry name" value="HisKA"/>
    <property type="match status" value="1"/>
</dbReference>
<evidence type="ECO:0000259" key="7">
    <source>
        <dbReference type="PROSITE" id="PS50109"/>
    </source>
</evidence>
<reference evidence="8 9" key="1">
    <citation type="submission" date="2017-06" db="EMBL/GenBank/DDBJ databases">
        <authorList>
            <person name="Kim H.J."/>
            <person name="Triplett B.A."/>
        </authorList>
    </citation>
    <scope>NUCLEOTIDE SEQUENCE [LARGE SCALE GENOMIC DNA]</scope>
    <source>
        <strain evidence="8 9">DSM 14713</strain>
    </source>
</reference>
<proteinExistence type="predicted"/>
<comment type="catalytic activity">
    <reaction evidence="1">
        <text>ATP + protein L-histidine = ADP + protein N-phospho-L-histidine.</text>
        <dbReference type="EC" id="2.7.13.3"/>
    </reaction>
</comment>
<evidence type="ECO:0000256" key="5">
    <source>
        <dbReference type="ARBA" id="ARBA00022777"/>
    </source>
</evidence>
<evidence type="ECO:0000256" key="3">
    <source>
        <dbReference type="ARBA" id="ARBA00022553"/>
    </source>
</evidence>
<dbReference type="EMBL" id="CP022163">
    <property type="protein sequence ID" value="ATB26618.1"/>
    <property type="molecule type" value="Genomic_DNA"/>
</dbReference>
<keyword evidence="4" id="KW-0808">Transferase</keyword>
<evidence type="ECO:0000256" key="6">
    <source>
        <dbReference type="ARBA" id="ARBA00023012"/>
    </source>
</evidence>
<accession>A0A286SGG7</accession>
<feature type="domain" description="Histidine kinase" evidence="7">
    <location>
        <begin position="392"/>
        <end position="610"/>
    </location>
</feature>
<dbReference type="InterPro" id="IPR005467">
    <property type="entry name" value="His_kinase_dom"/>
</dbReference>
<sequence length="612" mass="68076">MLRRLLPTLLALGCGLLALFWGLWSLQRIFTQEREDARAQLRTSQDALEEYATQALRLTLSRQLEGNLSAIHEAMGDPLAPGEGFYLRFRDQQFLPRLTRAAEGAQTPARHHYRALVRALATGSAEAPWRERLARLREVKSALDRHSPLAEPLSEELLRYHAEHPLPLEQELPFVVLLLEQLQRGAETPALVRALLREGLPEDFGGIERSAGLQRDLLRARGRLTALDFEFLRVHTVRVSIALGEPYEDFIARAREADAGMLVLPVDLTGPTLIGERWYLEPRDEVVRGIAVDLDAILGDLSRELRAKGHFGQDGKVWLPAPDAVLPLESLRLGVSVPQWTQAETALDQRYGLKTLLVGTCGALAVAIGVMAVLAQRGRYRYIELKSDFVATVSHELRTPLASIRLLAETLERKLSRAPPETRAYPERIIQAADGLSFLVENILSFNRIDKGRWQLRRSPVKWEELAGMLRSDLAGSVSVPFQLTSDTGEAQVDADPALLRLLLANLARNACAYNRRSPVELRLRAYPSTSPGQGVVVFFEDNGIGIPESEWENVFRDFYRLDAQGTEVHGSGLGLALCRKIMALHGGRITIENSGPQGTTFCLIFPPSPPP</sequence>
<dbReference type="Proteomes" id="UP000217289">
    <property type="component" value="Chromosome"/>
</dbReference>
<dbReference type="PANTHER" id="PTHR43711">
    <property type="entry name" value="TWO-COMPONENT HISTIDINE KINASE"/>
    <property type="match status" value="1"/>
</dbReference>
<dbReference type="InterPro" id="IPR003661">
    <property type="entry name" value="HisK_dim/P_dom"/>
</dbReference>
<evidence type="ECO:0000313" key="8">
    <source>
        <dbReference type="EMBL" id="ATB26618.1"/>
    </source>
</evidence>
<dbReference type="Gene3D" id="1.10.287.130">
    <property type="match status" value="1"/>
</dbReference>
<protein>
    <recommendedName>
        <fullName evidence="2">histidine kinase</fullName>
        <ecNumber evidence="2">2.7.13.3</ecNumber>
    </recommendedName>
</protein>
<dbReference type="SMART" id="SM00387">
    <property type="entry name" value="HATPase_c"/>
    <property type="match status" value="1"/>
</dbReference>
<dbReference type="CDD" id="cd00075">
    <property type="entry name" value="HATPase"/>
    <property type="match status" value="1"/>
</dbReference>
<dbReference type="EC" id="2.7.13.3" evidence="2"/>
<dbReference type="SUPFAM" id="SSF47384">
    <property type="entry name" value="Homodimeric domain of signal transducing histidine kinase"/>
    <property type="match status" value="1"/>
</dbReference>
<dbReference type="InterPro" id="IPR036097">
    <property type="entry name" value="HisK_dim/P_sf"/>
</dbReference>
<evidence type="ECO:0000256" key="1">
    <source>
        <dbReference type="ARBA" id="ARBA00000085"/>
    </source>
</evidence>
<dbReference type="RefSeq" id="WP_095975529.1">
    <property type="nucleotide sequence ID" value="NZ_CP022163.1"/>
</dbReference>
<dbReference type="InterPro" id="IPR050736">
    <property type="entry name" value="Sensor_HK_Regulatory"/>
</dbReference>
<dbReference type="SMART" id="SM00388">
    <property type="entry name" value="HisKA"/>
    <property type="match status" value="1"/>
</dbReference>